<name>A0A0F9K332_9ZZZZ</name>
<dbReference type="EMBL" id="LAZR01010056">
    <property type="protein sequence ID" value="KKM69061.1"/>
    <property type="molecule type" value="Genomic_DNA"/>
</dbReference>
<accession>A0A0F9K332</accession>
<reference evidence="1" key="1">
    <citation type="journal article" date="2015" name="Nature">
        <title>Complex archaea that bridge the gap between prokaryotes and eukaryotes.</title>
        <authorList>
            <person name="Spang A."/>
            <person name="Saw J.H."/>
            <person name="Jorgensen S.L."/>
            <person name="Zaremba-Niedzwiedzka K."/>
            <person name="Martijn J."/>
            <person name="Lind A.E."/>
            <person name="van Eijk R."/>
            <person name="Schleper C."/>
            <person name="Guy L."/>
            <person name="Ettema T.J."/>
        </authorList>
    </citation>
    <scope>NUCLEOTIDE SEQUENCE</scope>
</reference>
<comment type="caution">
    <text evidence="1">The sequence shown here is derived from an EMBL/GenBank/DDBJ whole genome shotgun (WGS) entry which is preliminary data.</text>
</comment>
<gene>
    <name evidence="1" type="ORF">LCGC14_1454600</name>
</gene>
<organism evidence="1">
    <name type="scientific">marine sediment metagenome</name>
    <dbReference type="NCBI Taxonomy" id="412755"/>
    <lineage>
        <taxon>unclassified sequences</taxon>
        <taxon>metagenomes</taxon>
        <taxon>ecological metagenomes</taxon>
    </lineage>
</organism>
<protein>
    <submittedName>
        <fullName evidence="1">Uncharacterized protein</fullName>
    </submittedName>
</protein>
<dbReference type="AlphaFoldDB" id="A0A0F9K332"/>
<evidence type="ECO:0000313" key="1">
    <source>
        <dbReference type="EMBL" id="KKM69061.1"/>
    </source>
</evidence>
<proteinExistence type="predicted"/>
<sequence length="81" mass="9610">MVRVNLSGLHEQVHKMKYFHNSMGWYDESGDIGWSENDKDREGCWGKMFNTLEDAEILIAGAKFFRNFMCQGFFTERNYDE</sequence>